<evidence type="ECO:0000256" key="4">
    <source>
        <dbReference type="ARBA" id="ARBA00022843"/>
    </source>
</evidence>
<keyword evidence="5" id="KW-0576">Peroxisome</keyword>
<evidence type="ECO:0000256" key="1">
    <source>
        <dbReference type="ARBA" id="ARBA00004275"/>
    </source>
</evidence>
<evidence type="ECO:0000313" key="9">
    <source>
        <dbReference type="Proteomes" id="UP000509704"/>
    </source>
</evidence>
<name>A0A7H9B2Y7_ZYGMR</name>
<accession>A0A7H9B2Y7</accession>
<dbReference type="RefSeq" id="XP_037144748.1">
    <property type="nucleotide sequence ID" value="XM_037288853.1"/>
</dbReference>
<reference evidence="8 9" key="1">
    <citation type="submission" date="2020-07" db="EMBL/GenBank/DDBJ databases">
        <title>The yeast mating-type switching endonuclease HO is a domesticated member of an unorthodox homing genetic element family.</title>
        <authorList>
            <person name="Coughlan A.Y."/>
            <person name="Lombardi L."/>
            <person name="Braun-Galleani S."/>
            <person name="Martos A.R."/>
            <person name="Galeote V."/>
            <person name="Bigey F."/>
            <person name="Dequin S."/>
            <person name="Byrne K.P."/>
            <person name="Wolfe K.H."/>
        </authorList>
    </citation>
    <scope>NUCLEOTIDE SEQUENCE [LARGE SCALE GENOMIC DNA]</scope>
    <source>
        <strain evidence="8 9">NRRL Y-6702</strain>
    </source>
</reference>
<feature type="compositionally biased region" description="Polar residues" evidence="6">
    <location>
        <begin position="17"/>
        <end position="43"/>
    </location>
</feature>
<feature type="compositionally biased region" description="Polar residues" evidence="6">
    <location>
        <begin position="256"/>
        <end position="267"/>
    </location>
</feature>
<dbReference type="Gene3D" id="6.10.280.230">
    <property type="match status" value="1"/>
</dbReference>
<evidence type="ECO:0000256" key="6">
    <source>
        <dbReference type="SAM" id="MobiDB-lite"/>
    </source>
</evidence>
<dbReference type="Proteomes" id="UP000509704">
    <property type="component" value="Chromosome 5"/>
</dbReference>
<dbReference type="GO" id="GO:0005777">
    <property type="term" value="C:peroxisome"/>
    <property type="evidence" value="ECO:0007669"/>
    <property type="project" value="UniProtKB-SubCell"/>
</dbReference>
<evidence type="ECO:0000256" key="3">
    <source>
        <dbReference type="ARBA" id="ARBA00022490"/>
    </source>
</evidence>
<feature type="region of interest" description="Disordered" evidence="6">
    <location>
        <begin position="256"/>
        <end position="280"/>
    </location>
</feature>
<feature type="region of interest" description="Disordered" evidence="6">
    <location>
        <begin position="1"/>
        <end position="45"/>
    </location>
</feature>
<feature type="domain" description="PEX18/PEX21 C-terminal" evidence="7">
    <location>
        <begin position="198"/>
        <end position="266"/>
    </location>
</feature>
<evidence type="ECO:0000313" key="8">
    <source>
        <dbReference type="EMBL" id="QLG73021.1"/>
    </source>
</evidence>
<comment type="subcellular location">
    <subcellularLocation>
        <location evidence="2">Cytoplasm</location>
    </subcellularLocation>
    <subcellularLocation>
        <location evidence="1">Peroxisome</location>
    </subcellularLocation>
</comment>
<dbReference type="AlphaFoldDB" id="A0A7H9B2Y7"/>
<dbReference type="KEGG" id="zmk:HG535_0E01050"/>
<dbReference type="GeneID" id="59236763"/>
<keyword evidence="4" id="KW-0832">Ubl conjugation</keyword>
<evidence type="ECO:0000256" key="2">
    <source>
        <dbReference type="ARBA" id="ARBA00004496"/>
    </source>
</evidence>
<feature type="compositionally biased region" description="Polar residues" evidence="6">
    <location>
        <begin position="1"/>
        <end position="11"/>
    </location>
</feature>
<dbReference type="OrthoDB" id="4035272at2759"/>
<keyword evidence="9" id="KW-1185">Reference proteome</keyword>
<evidence type="ECO:0000259" key="7">
    <source>
        <dbReference type="Pfam" id="PF25098"/>
    </source>
</evidence>
<gene>
    <name evidence="8" type="ORF">HG535_0E01050</name>
</gene>
<evidence type="ECO:0000256" key="5">
    <source>
        <dbReference type="ARBA" id="ARBA00023140"/>
    </source>
</evidence>
<dbReference type="Pfam" id="PF25098">
    <property type="entry name" value="PEX18_PEX21_C"/>
    <property type="match status" value="1"/>
</dbReference>
<protein>
    <recommendedName>
        <fullName evidence="7">PEX18/PEX21 C-terminal domain-containing protein</fullName>
    </recommendedName>
</protein>
<organism evidence="8 9">
    <name type="scientific">Zygotorulaspora mrakii</name>
    <name type="common">Zygosaccharomyces mrakii</name>
    <dbReference type="NCBI Taxonomy" id="42260"/>
    <lineage>
        <taxon>Eukaryota</taxon>
        <taxon>Fungi</taxon>
        <taxon>Dikarya</taxon>
        <taxon>Ascomycota</taxon>
        <taxon>Saccharomycotina</taxon>
        <taxon>Saccharomycetes</taxon>
        <taxon>Saccharomycetales</taxon>
        <taxon>Saccharomycetaceae</taxon>
        <taxon>Zygotorulaspora</taxon>
    </lineage>
</organism>
<keyword evidence="3" id="KW-0963">Cytoplasm</keyword>
<sequence>MSATCRTNPLQQLLGKSDQNSRFQGPQAGSASQQFRQDYNGGSSEAAERHFFNHRENQNGFLNLQHPAPMLPPMGSVRKEHFKEDWVQQFSAVSVKDPLEFCRDYQDSYKNYESRQFAPHNQYRGLANGDRHINMYRPTIDGHFGTLARKEDQLVNSIAFDKEFNNLEKELLGGDKSFDNFEVYDNDDNYNDSEAYRLDDEQIEFQKIANDIVDSCASISKSPSPVSSKLSGSKFMGLMRGISEGSITLKKGNESATGFHSPQNGETVGNEYFPVLDRTH</sequence>
<proteinExistence type="predicted"/>
<dbReference type="InterPro" id="IPR056940">
    <property type="entry name" value="PEX18_PEX21_C"/>
</dbReference>
<dbReference type="EMBL" id="CP058608">
    <property type="protein sequence ID" value="QLG73021.1"/>
    <property type="molecule type" value="Genomic_DNA"/>
</dbReference>